<dbReference type="GO" id="GO:0043952">
    <property type="term" value="P:protein transport by the Sec complex"/>
    <property type="evidence" value="ECO:0007669"/>
    <property type="project" value="UniProtKB-UniRule"/>
</dbReference>
<evidence type="ECO:0000256" key="4">
    <source>
        <dbReference type="ARBA" id="ARBA00022692"/>
    </source>
</evidence>
<comment type="subunit">
    <text evidence="9">Component of the Sec protein translocase complex. Heterotrimer consisting of SecY, SecE and SecG subunits. The heterotrimers can form oligomers, although 1 heterotrimer is thought to be able to translocate proteins. Interacts with the ribosome. Interacts with SecDF, and other proteins may be involved. Interacts with SecA.</text>
</comment>
<comment type="function">
    <text evidence="9">Essential subunit of the Sec protein translocation channel SecYEG. Clamps together the 2 halves of SecY. May contact the channel plug during translocation.</text>
</comment>
<reference evidence="10 11" key="1">
    <citation type="journal article" date="2016" name="Nat. Commun.">
        <title>Thousands of microbial genomes shed light on interconnected biogeochemical processes in an aquifer system.</title>
        <authorList>
            <person name="Anantharaman K."/>
            <person name="Brown C.T."/>
            <person name="Hug L.A."/>
            <person name="Sharon I."/>
            <person name="Castelle C.J."/>
            <person name="Probst A.J."/>
            <person name="Thomas B.C."/>
            <person name="Singh A."/>
            <person name="Wilkins M.J."/>
            <person name="Karaoz U."/>
            <person name="Brodie E.L."/>
            <person name="Williams K.H."/>
            <person name="Hubbard S.S."/>
            <person name="Banfield J.F."/>
        </authorList>
    </citation>
    <scope>NUCLEOTIDE SEQUENCE [LARGE SCALE GENOMIC DNA]</scope>
</reference>
<feature type="transmembrane region" description="Helical" evidence="9">
    <location>
        <begin position="35"/>
        <end position="63"/>
    </location>
</feature>
<dbReference type="HAMAP" id="MF_00422">
    <property type="entry name" value="SecE"/>
    <property type="match status" value="1"/>
</dbReference>
<comment type="similarity">
    <text evidence="9">Belongs to the SecE/SEC61-gamma family.</text>
</comment>
<dbReference type="PRINTS" id="PR01650">
    <property type="entry name" value="SECETRNLCASE"/>
</dbReference>
<keyword evidence="2 9" id="KW-0813">Transport</keyword>
<evidence type="ECO:0000256" key="8">
    <source>
        <dbReference type="ARBA" id="ARBA00023136"/>
    </source>
</evidence>
<evidence type="ECO:0000313" key="10">
    <source>
        <dbReference type="EMBL" id="OGF31809.1"/>
    </source>
</evidence>
<dbReference type="GO" id="GO:0009306">
    <property type="term" value="P:protein secretion"/>
    <property type="evidence" value="ECO:0007669"/>
    <property type="project" value="UniProtKB-UniRule"/>
</dbReference>
<evidence type="ECO:0000313" key="11">
    <source>
        <dbReference type="Proteomes" id="UP000179001"/>
    </source>
</evidence>
<name>A0A1F5SYS6_9BACT</name>
<dbReference type="STRING" id="1798002.A2478_04980"/>
<dbReference type="PANTHER" id="PTHR33910">
    <property type="entry name" value="PROTEIN TRANSLOCASE SUBUNIT SECE"/>
    <property type="match status" value="1"/>
</dbReference>
<evidence type="ECO:0000256" key="5">
    <source>
        <dbReference type="ARBA" id="ARBA00022927"/>
    </source>
</evidence>
<keyword evidence="3 9" id="KW-1003">Cell membrane</keyword>
<organism evidence="10 11">
    <name type="scientific">Candidatus Falkowbacteria bacterium RIFOXYC2_FULL_36_12</name>
    <dbReference type="NCBI Taxonomy" id="1798002"/>
    <lineage>
        <taxon>Bacteria</taxon>
        <taxon>Candidatus Falkowiibacteriota</taxon>
    </lineage>
</organism>
<dbReference type="InterPro" id="IPR005807">
    <property type="entry name" value="SecE_bac"/>
</dbReference>
<protein>
    <recommendedName>
        <fullName evidence="9">Protein translocase subunit SecE</fullName>
    </recommendedName>
</protein>
<evidence type="ECO:0000256" key="6">
    <source>
        <dbReference type="ARBA" id="ARBA00022989"/>
    </source>
</evidence>
<dbReference type="NCBIfam" id="TIGR00964">
    <property type="entry name" value="secE_bact"/>
    <property type="match status" value="1"/>
</dbReference>
<dbReference type="PANTHER" id="PTHR33910:SF1">
    <property type="entry name" value="PROTEIN TRANSLOCASE SUBUNIT SECE"/>
    <property type="match status" value="1"/>
</dbReference>
<keyword evidence="6 9" id="KW-1133">Transmembrane helix</keyword>
<comment type="caution">
    <text evidence="10">The sequence shown here is derived from an EMBL/GenBank/DDBJ whole genome shotgun (WGS) entry which is preliminary data.</text>
</comment>
<dbReference type="Proteomes" id="UP000179001">
    <property type="component" value="Unassembled WGS sequence"/>
</dbReference>
<keyword evidence="7 9" id="KW-0811">Translocation</keyword>
<keyword evidence="5 9" id="KW-0653">Protein transport</keyword>
<evidence type="ECO:0000256" key="7">
    <source>
        <dbReference type="ARBA" id="ARBA00023010"/>
    </source>
</evidence>
<dbReference type="PROSITE" id="PS01067">
    <property type="entry name" value="SECE_SEC61G"/>
    <property type="match status" value="1"/>
</dbReference>
<evidence type="ECO:0000256" key="9">
    <source>
        <dbReference type="HAMAP-Rule" id="MF_00422"/>
    </source>
</evidence>
<dbReference type="Pfam" id="PF00584">
    <property type="entry name" value="SecE"/>
    <property type="match status" value="1"/>
</dbReference>
<sequence length="65" mass="7401">MDWKKNKLATYLIESKKELKKVTWPTKKETTKYTLIVIGISLFIAVFFGALDFVFSTLVGLVISS</sequence>
<evidence type="ECO:0000256" key="3">
    <source>
        <dbReference type="ARBA" id="ARBA00022475"/>
    </source>
</evidence>
<accession>A0A1F5SYS6</accession>
<evidence type="ECO:0000256" key="2">
    <source>
        <dbReference type="ARBA" id="ARBA00022448"/>
    </source>
</evidence>
<dbReference type="AlphaFoldDB" id="A0A1F5SYS6"/>
<dbReference type="EMBL" id="MFGJ01000007">
    <property type="protein sequence ID" value="OGF31809.1"/>
    <property type="molecule type" value="Genomic_DNA"/>
</dbReference>
<evidence type="ECO:0000256" key="1">
    <source>
        <dbReference type="ARBA" id="ARBA00004370"/>
    </source>
</evidence>
<keyword evidence="4 9" id="KW-0812">Transmembrane</keyword>
<proteinExistence type="inferred from homology"/>
<gene>
    <name evidence="9" type="primary">secE</name>
    <name evidence="10" type="ORF">A2478_04980</name>
</gene>
<dbReference type="Gene3D" id="1.20.5.1030">
    <property type="entry name" value="Preprotein translocase secy subunit"/>
    <property type="match status" value="1"/>
</dbReference>
<dbReference type="InterPro" id="IPR001901">
    <property type="entry name" value="Translocase_SecE/Sec61-g"/>
</dbReference>
<dbReference type="GO" id="GO:0008320">
    <property type="term" value="F:protein transmembrane transporter activity"/>
    <property type="evidence" value="ECO:0007669"/>
    <property type="project" value="UniProtKB-UniRule"/>
</dbReference>
<comment type="subcellular location">
    <subcellularLocation>
        <location evidence="9">Cell membrane</location>
        <topology evidence="9">Single-pass membrane protein</topology>
    </subcellularLocation>
    <subcellularLocation>
        <location evidence="1">Membrane</location>
    </subcellularLocation>
</comment>
<dbReference type="GO" id="GO:0006605">
    <property type="term" value="P:protein targeting"/>
    <property type="evidence" value="ECO:0007669"/>
    <property type="project" value="UniProtKB-UniRule"/>
</dbReference>
<keyword evidence="8 9" id="KW-0472">Membrane</keyword>
<dbReference type="InterPro" id="IPR038379">
    <property type="entry name" value="SecE_sf"/>
</dbReference>
<dbReference type="GO" id="GO:0065002">
    <property type="term" value="P:intracellular protein transmembrane transport"/>
    <property type="evidence" value="ECO:0007669"/>
    <property type="project" value="UniProtKB-UniRule"/>
</dbReference>
<dbReference type="GO" id="GO:0005886">
    <property type="term" value="C:plasma membrane"/>
    <property type="evidence" value="ECO:0007669"/>
    <property type="project" value="UniProtKB-SubCell"/>
</dbReference>